<evidence type="ECO:0000313" key="1">
    <source>
        <dbReference type="EMBL" id="OOF48703.1"/>
    </source>
</evidence>
<dbReference type="AlphaFoldDB" id="A0A1V3J154"/>
<reference evidence="1 2" key="1">
    <citation type="submission" date="2016-10" db="EMBL/GenBank/DDBJ databases">
        <title>Rodentibacter gen. nov. and new species.</title>
        <authorList>
            <person name="Christensen H."/>
        </authorList>
    </citation>
    <scope>NUCLEOTIDE SEQUENCE [LARGE SCALE GENOMIC DNA]</scope>
    <source>
        <strain evidence="2">ppn416</strain>
    </source>
</reference>
<dbReference type="Proteomes" id="UP000188481">
    <property type="component" value="Unassembled WGS sequence"/>
</dbReference>
<comment type="caution">
    <text evidence="1">The sequence shown here is derived from an EMBL/GenBank/DDBJ whole genome shotgun (WGS) entry which is preliminary data.</text>
</comment>
<accession>A0A1V3J154</accession>
<organism evidence="1 2">
    <name type="scientific">Rodentibacter genomosp. 1</name>
    <dbReference type="NCBI Taxonomy" id="1908264"/>
    <lineage>
        <taxon>Bacteria</taxon>
        <taxon>Pseudomonadati</taxon>
        <taxon>Pseudomonadota</taxon>
        <taxon>Gammaproteobacteria</taxon>
        <taxon>Pasteurellales</taxon>
        <taxon>Pasteurellaceae</taxon>
        <taxon>Rodentibacter</taxon>
    </lineage>
</organism>
<dbReference type="EMBL" id="MLHN01000026">
    <property type="protein sequence ID" value="OOF48703.1"/>
    <property type="molecule type" value="Genomic_DNA"/>
</dbReference>
<sequence>MFSAVFAFYAINISYRTWRNDKYLTYIQRLNDTHEQAFKQLNKILPYLKDTQYHNIADVPYKLSLDETKNTLNFEKYKNLLREYERFKSPYPYHHKLIKLLTHLEETYNNLGLYLLCCIKTDKNGVWEIVEDKYKQKADKSIKRLLKLEHCFSKTREKILSHLYQQIHKI</sequence>
<gene>
    <name evidence="1" type="ORF">BKK54_10760</name>
</gene>
<keyword evidence="2" id="KW-1185">Reference proteome</keyword>
<evidence type="ECO:0000313" key="2">
    <source>
        <dbReference type="Proteomes" id="UP000188481"/>
    </source>
</evidence>
<protein>
    <submittedName>
        <fullName evidence="1">Uncharacterized protein</fullName>
    </submittedName>
</protein>
<name>A0A1V3J154_9PAST</name>
<proteinExistence type="predicted"/>